<dbReference type="Proteomes" id="UP000177698">
    <property type="component" value="Unassembled WGS sequence"/>
</dbReference>
<dbReference type="PANTHER" id="PTHR43861">
    <property type="entry name" value="TRANS-ACONITATE 2-METHYLTRANSFERASE-RELATED"/>
    <property type="match status" value="1"/>
</dbReference>
<dbReference type="EMBL" id="MGAG01000030">
    <property type="protein sequence ID" value="OGK40054.1"/>
    <property type="molecule type" value="Genomic_DNA"/>
</dbReference>
<dbReference type="InterPro" id="IPR029063">
    <property type="entry name" value="SAM-dependent_MTases_sf"/>
</dbReference>
<evidence type="ECO:0000313" key="2">
    <source>
        <dbReference type="Proteomes" id="UP000177698"/>
    </source>
</evidence>
<dbReference type="Pfam" id="PF13489">
    <property type="entry name" value="Methyltransf_23"/>
    <property type="match status" value="1"/>
</dbReference>
<dbReference type="PANTHER" id="PTHR43861:SF6">
    <property type="entry name" value="METHYLTRANSFERASE TYPE 11"/>
    <property type="match status" value="1"/>
</dbReference>
<protein>
    <submittedName>
        <fullName evidence="1">Uncharacterized protein</fullName>
    </submittedName>
</protein>
<dbReference type="AlphaFoldDB" id="A0A1F7I9L6"/>
<dbReference type="STRING" id="1802056.A2954_01945"/>
<comment type="caution">
    <text evidence="1">The sequence shown here is derived from an EMBL/GenBank/DDBJ whole genome shotgun (WGS) entry which is preliminary data.</text>
</comment>
<dbReference type="SUPFAM" id="SSF53335">
    <property type="entry name" value="S-adenosyl-L-methionine-dependent methyltransferases"/>
    <property type="match status" value="1"/>
</dbReference>
<reference evidence="1 2" key="1">
    <citation type="journal article" date="2016" name="Nat. Commun.">
        <title>Thousands of microbial genomes shed light on interconnected biogeochemical processes in an aquifer system.</title>
        <authorList>
            <person name="Anantharaman K."/>
            <person name="Brown C.T."/>
            <person name="Hug L.A."/>
            <person name="Sharon I."/>
            <person name="Castelle C.J."/>
            <person name="Probst A.J."/>
            <person name="Thomas B.C."/>
            <person name="Singh A."/>
            <person name="Wilkins M.J."/>
            <person name="Karaoz U."/>
            <person name="Brodie E.L."/>
            <person name="Williams K.H."/>
            <person name="Hubbard S.S."/>
            <person name="Banfield J.F."/>
        </authorList>
    </citation>
    <scope>NUCLEOTIDE SEQUENCE [LARGE SCALE GENOMIC DNA]</scope>
</reference>
<gene>
    <name evidence="1" type="ORF">A2954_01945</name>
</gene>
<proteinExistence type="predicted"/>
<dbReference type="CDD" id="cd02440">
    <property type="entry name" value="AdoMet_MTases"/>
    <property type="match status" value="1"/>
</dbReference>
<evidence type="ECO:0000313" key="1">
    <source>
        <dbReference type="EMBL" id="OGK40054.1"/>
    </source>
</evidence>
<accession>A0A1F7I9L6</accession>
<sequence>MIISSCLCRAGKNSTFEKHIEYKSERVFKHFEGIVIGKCSNCGILKTITPKSGIKFNPKQSRGEFYDVNKEKFVELFKPIVQLVKQYVDSGSVLDVGCSSGILLSLLQDEGFNVTGIEPNKAAFEKARKRLGYKAFRGTLKDFLKRKRVKFDCIIYNHVLEHIADPIGEIKLAKKILKKTGVLIIGTPNTNNIIFYLRQKYWEPFMPNEHIWHFHSKYLINLFKKLNFEVADKLFFDDMRKDYPLIKRIYFSTLSTLNKIFNTGEATLLVFK</sequence>
<name>A0A1F7I9L6_9BACT</name>
<dbReference type="Gene3D" id="3.40.50.150">
    <property type="entry name" value="Vaccinia Virus protein VP39"/>
    <property type="match status" value="1"/>
</dbReference>
<organism evidence="1 2">
    <name type="scientific">Candidatus Roizmanbacteria bacterium RIFCSPLOWO2_01_FULL_37_12</name>
    <dbReference type="NCBI Taxonomy" id="1802056"/>
    <lineage>
        <taxon>Bacteria</taxon>
        <taxon>Candidatus Roizmaniibacteriota</taxon>
    </lineage>
</organism>